<keyword evidence="3" id="KW-0479">Metal-binding</keyword>
<accession>A0ABV8PIF9</accession>
<dbReference type="Pfam" id="PF02574">
    <property type="entry name" value="S-methyl_trans"/>
    <property type="match status" value="1"/>
</dbReference>
<dbReference type="EMBL" id="JBHSCL010000002">
    <property type="protein sequence ID" value="MFC4218935.1"/>
    <property type="molecule type" value="Genomic_DNA"/>
</dbReference>
<dbReference type="InterPro" id="IPR036589">
    <property type="entry name" value="HCY_dom_sf"/>
</dbReference>
<feature type="binding site" evidence="3">
    <location>
        <position position="296"/>
    </location>
    <ligand>
        <name>Zn(2+)</name>
        <dbReference type="ChEBI" id="CHEBI:29105"/>
    </ligand>
</feature>
<comment type="cofactor">
    <cofactor evidence="3">
        <name>Zn(2+)</name>
        <dbReference type="ChEBI" id="CHEBI:29105"/>
    </cofactor>
</comment>
<keyword evidence="2 3" id="KW-0808">Transferase</keyword>
<organism evidence="5 6">
    <name type="scientific">Flagellimonas marina</name>
    <dbReference type="NCBI Taxonomy" id="1775168"/>
    <lineage>
        <taxon>Bacteria</taxon>
        <taxon>Pseudomonadati</taxon>
        <taxon>Bacteroidota</taxon>
        <taxon>Flavobacteriia</taxon>
        <taxon>Flavobacteriales</taxon>
        <taxon>Flavobacteriaceae</taxon>
        <taxon>Flagellimonas</taxon>
    </lineage>
</organism>
<feature type="binding site" evidence="3">
    <location>
        <position position="297"/>
    </location>
    <ligand>
        <name>Zn(2+)</name>
        <dbReference type="ChEBI" id="CHEBI:29105"/>
    </ligand>
</feature>
<dbReference type="Proteomes" id="UP001595841">
    <property type="component" value="Unassembled WGS sequence"/>
</dbReference>
<reference evidence="6" key="1">
    <citation type="journal article" date="2019" name="Int. J. Syst. Evol. Microbiol.">
        <title>The Global Catalogue of Microorganisms (GCM) 10K type strain sequencing project: providing services to taxonomists for standard genome sequencing and annotation.</title>
        <authorList>
            <consortium name="The Broad Institute Genomics Platform"/>
            <consortium name="The Broad Institute Genome Sequencing Center for Infectious Disease"/>
            <person name="Wu L."/>
            <person name="Ma J."/>
        </authorList>
    </citation>
    <scope>NUCLEOTIDE SEQUENCE [LARGE SCALE GENOMIC DNA]</scope>
    <source>
        <strain evidence="6">CGMCC 1.15774</strain>
    </source>
</reference>
<name>A0ABV8PIF9_9FLAO</name>
<dbReference type="SUPFAM" id="SSF82282">
    <property type="entry name" value="Homocysteine S-methyltransferase"/>
    <property type="match status" value="1"/>
</dbReference>
<gene>
    <name evidence="5" type="ORF">ACFOWS_02255</name>
</gene>
<evidence type="ECO:0000259" key="4">
    <source>
        <dbReference type="PROSITE" id="PS50970"/>
    </source>
</evidence>
<dbReference type="RefSeq" id="WP_379762313.1">
    <property type="nucleotide sequence ID" value="NZ_JBHSCL010000002.1"/>
</dbReference>
<keyword evidence="1 3" id="KW-0489">Methyltransferase</keyword>
<feature type="binding site" evidence="3">
    <location>
        <position position="227"/>
    </location>
    <ligand>
        <name>Zn(2+)</name>
        <dbReference type="ChEBI" id="CHEBI:29105"/>
    </ligand>
</feature>
<evidence type="ECO:0000256" key="3">
    <source>
        <dbReference type="PROSITE-ProRule" id="PRU00333"/>
    </source>
</evidence>
<evidence type="ECO:0000256" key="1">
    <source>
        <dbReference type="ARBA" id="ARBA00022603"/>
    </source>
</evidence>
<comment type="caution">
    <text evidence="5">The sequence shown here is derived from an EMBL/GenBank/DDBJ whole genome shotgun (WGS) entry which is preliminary data.</text>
</comment>
<protein>
    <submittedName>
        <fullName evidence="5">Homocysteine S-methyltransferase family protein</fullName>
    </submittedName>
</protein>
<dbReference type="PANTHER" id="PTHR11103">
    <property type="entry name" value="SLR1189 PROTEIN"/>
    <property type="match status" value="1"/>
</dbReference>
<feature type="domain" description="Hcy-binding" evidence="4">
    <location>
        <begin position="4"/>
        <end position="311"/>
    </location>
</feature>
<evidence type="ECO:0000313" key="5">
    <source>
        <dbReference type="EMBL" id="MFC4218935.1"/>
    </source>
</evidence>
<evidence type="ECO:0000256" key="2">
    <source>
        <dbReference type="ARBA" id="ARBA00022679"/>
    </source>
</evidence>
<dbReference type="PROSITE" id="PS50970">
    <property type="entry name" value="HCY"/>
    <property type="match status" value="1"/>
</dbReference>
<proteinExistence type="predicted"/>
<dbReference type="PANTHER" id="PTHR11103:SF18">
    <property type="entry name" value="SLR1189 PROTEIN"/>
    <property type="match status" value="1"/>
</dbReference>
<evidence type="ECO:0000313" key="6">
    <source>
        <dbReference type="Proteomes" id="UP001595841"/>
    </source>
</evidence>
<dbReference type="Gene3D" id="3.20.20.330">
    <property type="entry name" value="Homocysteine-binding-like domain"/>
    <property type="match status" value="1"/>
</dbReference>
<sequence>MSRNITSKHFLINDHYLTDGGLETALLFHERLPLPHFAAFHLLSSPELRKILDAYYIKYLELAKCYGTGFILESATWRANPDWGYKLGYSQKELVKANQIAIEQMKSLRSEYSDEIDSILISGCVGPRYDGYVAAVSENWEDAKIYHSRQIKTFRDSGVDMVSGLTMTNVEEAMGIVMAAKDVRVPVVISFTVEVDGHLPDGKSLFEAVKTIDQASEDYPLYYMINCAHPVHFADRLLEYYQQAYRIQGIRANASCKSHAELDEATELDTGNKKQLAQWYEILKSRHPHIKIFGGCCGTDISHMEEICSAVISKNNQL</sequence>
<dbReference type="InterPro" id="IPR003726">
    <property type="entry name" value="HCY_dom"/>
</dbReference>
<keyword evidence="6" id="KW-1185">Reference proteome</keyword>
<keyword evidence="3" id="KW-0862">Zinc</keyword>